<comment type="similarity">
    <text evidence="2">Belongs to the AB hydrolase superfamily. Epoxide hydrolase family.</text>
</comment>
<feature type="domain" description="AB hydrolase-1" evidence="3">
    <location>
        <begin position="113"/>
        <end position="359"/>
    </location>
</feature>
<organism evidence="4 5">
    <name type="scientific">Pleurodeles waltl</name>
    <name type="common">Iberian ribbed newt</name>
    <dbReference type="NCBI Taxonomy" id="8319"/>
    <lineage>
        <taxon>Eukaryota</taxon>
        <taxon>Metazoa</taxon>
        <taxon>Chordata</taxon>
        <taxon>Craniata</taxon>
        <taxon>Vertebrata</taxon>
        <taxon>Euteleostomi</taxon>
        <taxon>Amphibia</taxon>
        <taxon>Batrachia</taxon>
        <taxon>Caudata</taxon>
        <taxon>Salamandroidea</taxon>
        <taxon>Salamandridae</taxon>
        <taxon>Pleurodelinae</taxon>
        <taxon>Pleurodeles</taxon>
    </lineage>
</organism>
<dbReference type="EMBL" id="JANPWB010000007">
    <property type="protein sequence ID" value="KAJ1172925.1"/>
    <property type="molecule type" value="Genomic_DNA"/>
</dbReference>
<dbReference type="InterPro" id="IPR029058">
    <property type="entry name" value="AB_hydrolase_fold"/>
</dbReference>
<dbReference type="SUPFAM" id="SSF53474">
    <property type="entry name" value="alpha/beta-Hydrolases"/>
    <property type="match status" value="1"/>
</dbReference>
<evidence type="ECO:0000313" key="4">
    <source>
        <dbReference type="EMBL" id="KAJ1172925.1"/>
    </source>
</evidence>
<keyword evidence="1" id="KW-0378">Hydrolase</keyword>
<dbReference type="InterPro" id="IPR000639">
    <property type="entry name" value="Epox_hydrolase-like"/>
</dbReference>
<evidence type="ECO:0000313" key="5">
    <source>
        <dbReference type="Proteomes" id="UP001066276"/>
    </source>
</evidence>
<dbReference type="InterPro" id="IPR000073">
    <property type="entry name" value="AB_hydrolase_1"/>
</dbReference>
<dbReference type="PANTHER" id="PTHR43329">
    <property type="entry name" value="EPOXIDE HYDROLASE"/>
    <property type="match status" value="1"/>
</dbReference>
<protein>
    <recommendedName>
        <fullName evidence="3">AB hydrolase-1 domain-containing protein</fullName>
    </recommendedName>
</protein>
<dbReference type="Gene3D" id="3.40.50.1820">
    <property type="entry name" value="alpha/beta hydrolase"/>
    <property type="match status" value="1"/>
</dbReference>
<dbReference type="Pfam" id="PF00561">
    <property type="entry name" value="Abhydrolase_1"/>
    <property type="match status" value="1"/>
</dbReference>
<accession>A0AAV7T914</accession>
<evidence type="ECO:0000259" key="3">
    <source>
        <dbReference type="Pfam" id="PF00561"/>
    </source>
</evidence>
<dbReference type="GO" id="GO:0004301">
    <property type="term" value="F:epoxide hydrolase activity"/>
    <property type="evidence" value="ECO:0007669"/>
    <property type="project" value="UniProtKB-ARBA"/>
</dbReference>
<sequence length="424" mass="48655">MAPRPSILQTSVGQRFLLYRGTEVIVYLPCQWYATAYVGSQTECPEYGTPSVIDTVGAHTHRALFLQPFLLWKARETPPKCLTDNSFGQHCYVRIKVSGIRFHYVASGEKGKPLMLLLHGFPENWFSWRHQLEAFRSKHWVVAMDLRGYGSTDAPSGRDNYKLETLVADIKDVIEVLGYTQCILVGHDWGGILASMFAVYHPVMVSKLIVMNAPHLPAWQDYALRHFSQVMRSSYIFMFQLPKLPEILISLADFKMLKRALTGAEAGIQNPQRRLTEEEMEAFLYSISQPGGLTGPLNYYRNLMSSFPVKFQDVLVPTMVIWGERDQFLEAGMIHCMRHYVQQRFRVEVIADASHWVQQDQPEAVNRLVASFVAENMYMLETTVQRQEKICEYAIVIPPPKKVFEVETLVNDLVLYTLQAKPFF</sequence>
<dbReference type="PRINTS" id="PR00111">
    <property type="entry name" value="ABHYDROLASE"/>
</dbReference>
<name>A0AAV7T914_PLEWA</name>
<keyword evidence="5" id="KW-1185">Reference proteome</keyword>
<evidence type="ECO:0000256" key="1">
    <source>
        <dbReference type="ARBA" id="ARBA00022801"/>
    </source>
</evidence>
<proteinExistence type="inferred from homology"/>
<evidence type="ECO:0000256" key="2">
    <source>
        <dbReference type="ARBA" id="ARBA00038334"/>
    </source>
</evidence>
<dbReference type="AlphaFoldDB" id="A0AAV7T914"/>
<dbReference type="Proteomes" id="UP001066276">
    <property type="component" value="Chromosome 4_1"/>
</dbReference>
<dbReference type="PRINTS" id="PR00412">
    <property type="entry name" value="EPOXHYDRLASE"/>
</dbReference>
<gene>
    <name evidence="4" type="ORF">NDU88_004767</name>
</gene>
<reference evidence="4" key="1">
    <citation type="journal article" date="2022" name="bioRxiv">
        <title>Sequencing and chromosome-scale assembly of the giantPleurodeles waltlgenome.</title>
        <authorList>
            <person name="Brown T."/>
            <person name="Elewa A."/>
            <person name="Iarovenko S."/>
            <person name="Subramanian E."/>
            <person name="Araus A.J."/>
            <person name="Petzold A."/>
            <person name="Susuki M."/>
            <person name="Suzuki K.-i.T."/>
            <person name="Hayashi T."/>
            <person name="Toyoda A."/>
            <person name="Oliveira C."/>
            <person name="Osipova E."/>
            <person name="Leigh N.D."/>
            <person name="Simon A."/>
            <person name="Yun M.H."/>
        </authorList>
    </citation>
    <scope>NUCLEOTIDE SEQUENCE</scope>
    <source>
        <strain evidence="4">20211129_DDA</strain>
        <tissue evidence="4">Liver</tissue>
    </source>
</reference>
<comment type="caution">
    <text evidence="4">The sequence shown here is derived from an EMBL/GenBank/DDBJ whole genome shotgun (WGS) entry which is preliminary data.</text>
</comment>